<evidence type="ECO:0000256" key="1">
    <source>
        <dbReference type="SAM" id="MobiDB-lite"/>
    </source>
</evidence>
<feature type="region of interest" description="Disordered" evidence="1">
    <location>
        <begin position="1"/>
        <end position="82"/>
    </location>
</feature>
<accession>A0A369AII6</accession>
<feature type="transmembrane region" description="Helical" evidence="2">
    <location>
        <begin position="141"/>
        <end position="163"/>
    </location>
</feature>
<keyword evidence="2" id="KW-1133">Transmembrane helix</keyword>
<dbReference type="InterPro" id="IPR021834">
    <property type="entry name" value="DUF3426"/>
</dbReference>
<keyword evidence="4" id="KW-1185">Reference proteome</keyword>
<proteinExistence type="predicted"/>
<evidence type="ECO:0000256" key="2">
    <source>
        <dbReference type="SAM" id="Phobius"/>
    </source>
</evidence>
<dbReference type="RefSeq" id="WP_241659450.1">
    <property type="nucleotide sequence ID" value="NZ_QPJU01000010.1"/>
</dbReference>
<gene>
    <name evidence="3" type="ORF">DFR45_11016</name>
</gene>
<protein>
    <submittedName>
        <fullName evidence="3">Uncharacterized protein DUF3426</fullName>
    </submittedName>
</protein>
<organism evidence="3 4">
    <name type="scientific">Extensimonas vulgaris</name>
    <dbReference type="NCBI Taxonomy" id="1031594"/>
    <lineage>
        <taxon>Bacteria</taxon>
        <taxon>Pseudomonadati</taxon>
        <taxon>Pseudomonadota</taxon>
        <taxon>Betaproteobacteria</taxon>
        <taxon>Burkholderiales</taxon>
        <taxon>Comamonadaceae</taxon>
        <taxon>Extensimonas</taxon>
    </lineage>
</organism>
<keyword evidence="2" id="KW-0812">Transmembrane</keyword>
<keyword evidence="2" id="KW-0472">Membrane</keyword>
<reference evidence="3 4" key="1">
    <citation type="submission" date="2018-07" db="EMBL/GenBank/DDBJ databases">
        <title>Genomic Encyclopedia of Type Strains, Phase IV (KMG-IV): sequencing the most valuable type-strain genomes for metagenomic binning, comparative biology and taxonomic classification.</title>
        <authorList>
            <person name="Goeker M."/>
        </authorList>
    </citation>
    <scope>NUCLEOTIDE SEQUENCE [LARGE SCALE GENOMIC DNA]</scope>
    <source>
        <strain evidence="3 4">DSM 100911</strain>
    </source>
</reference>
<dbReference type="AlphaFoldDB" id="A0A369AII6"/>
<comment type="caution">
    <text evidence="3">The sequence shown here is derived from an EMBL/GenBank/DDBJ whole genome shotgun (WGS) entry which is preliminary data.</text>
</comment>
<dbReference type="Proteomes" id="UP000252174">
    <property type="component" value="Unassembled WGS sequence"/>
</dbReference>
<evidence type="ECO:0000313" key="3">
    <source>
        <dbReference type="EMBL" id="RCX08106.1"/>
    </source>
</evidence>
<name>A0A369AII6_9BURK</name>
<dbReference type="EMBL" id="QPJU01000010">
    <property type="protein sequence ID" value="RCX08106.1"/>
    <property type="molecule type" value="Genomic_DNA"/>
</dbReference>
<evidence type="ECO:0000313" key="4">
    <source>
        <dbReference type="Proteomes" id="UP000252174"/>
    </source>
</evidence>
<dbReference type="Pfam" id="PF11906">
    <property type="entry name" value="DUF3426"/>
    <property type="match status" value="1"/>
</dbReference>
<sequence>MSEASHVPAQRVQEEQEEQEGYELPFAELRDSGWPEELEGGDAALEVQPAGSGTGKQHALGDAPPPETAARRHAAPTSEATPQVEAAALFDASAEELLVPAQTLPPPHLEEAWPAAKERPADHEPGFVRAARRKAFWRRPWVRAVLALLSLVLLGTLALQIIVQQRDTIAATAPAARPLLQGLCAALDCSVAPLRSITDVVIESSSFIKGRGDSYRLAVTLQNRAAHPLAMPALELTVTDAQDQPVARRVLLPQDLGAPAELPAHGEWQTSVTVVVTTGGARVVGYRLLAFYP</sequence>